<dbReference type="Proteomes" id="UP000237246">
    <property type="component" value="Unassembled WGS sequence"/>
</dbReference>
<accession>A0A2P4S6S0</accession>
<keyword evidence="2" id="KW-1185">Reference proteome</keyword>
<dbReference type="EMBL" id="PPHD01094142">
    <property type="protein sequence ID" value="POI19803.1"/>
    <property type="molecule type" value="Genomic_DNA"/>
</dbReference>
<proteinExistence type="predicted"/>
<sequence length="80" mass="9112">MQWWSGSSTGASYSPRRDCRCSWIAGETKPPGKYPGFAWIRVGTFTAFFPVTVQTPPHLMGVREHLHTLRHPGETTPLRW</sequence>
<dbReference type="AlphaFoldDB" id="A0A2P4S6S0"/>
<gene>
    <name evidence="1" type="ORF">CIB84_016452</name>
</gene>
<name>A0A2P4S6S0_BAMTH</name>
<protein>
    <submittedName>
        <fullName evidence="1">Uncharacterized protein</fullName>
    </submittedName>
</protein>
<comment type="caution">
    <text evidence="1">The sequence shown here is derived from an EMBL/GenBank/DDBJ whole genome shotgun (WGS) entry which is preliminary data.</text>
</comment>
<reference evidence="1 2" key="1">
    <citation type="submission" date="2018-01" db="EMBL/GenBank/DDBJ databases">
        <title>Comparison of the Chinese Bamboo Partridge and Red Junglefowl genome sequences highlights the importance of demography in genome evolution.</title>
        <authorList>
            <person name="Tiley G.P."/>
            <person name="Kimball R.T."/>
            <person name="Braun E.L."/>
            <person name="Burleigh J.G."/>
        </authorList>
    </citation>
    <scope>NUCLEOTIDE SEQUENCE [LARGE SCALE GENOMIC DNA]</scope>
    <source>
        <strain evidence="1">RTK389</strain>
        <tissue evidence="1">Blood</tissue>
    </source>
</reference>
<evidence type="ECO:0000313" key="2">
    <source>
        <dbReference type="Proteomes" id="UP000237246"/>
    </source>
</evidence>
<organism evidence="1 2">
    <name type="scientific">Bambusicola thoracicus</name>
    <name type="common">Chinese bamboo-partridge</name>
    <name type="synonym">Perdix thoracica</name>
    <dbReference type="NCBI Taxonomy" id="9083"/>
    <lineage>
        <taxon>Eukaryota</taxon>
        <taxon>Metazoa</taxon>
        <taxon>Chordata</taxon>
        <taxon>Craniata</taxon>
        <taxon>Vertebrata</taxon>
        <taxon>Euteleostomi</taxon>
        <taxon>Archelosauria</taxon>
        <taxon>Archosauria</taxon>
        <taxon>Dinosauria</taxon>
        <taxon>Saurischia</taxon>
        <taxon>Theropoda</taxon>
        <taxon>Coelurosauria</taxon>
        <taxon>Aves</taxon>
        <taxon>Neognathae</taxon>
        <taxon>Galloanserae</taxon>
        <taxon>Galliformes</taxon>
        <taxon>Phasianidae</taxon>
        <taxon>Perdicinae</taxon>
        <taxon>Bambusicola</taxon>
    </lineage>
</organism>
<evidence type="ECO:0000313" key="1">
    <source>
        <dbReference type="EMBL" id="POI19803.1"/>
    </source>
</evidence>